<dbReference type="Proteomes" id="UP000217790">
    <property type="component" value="Unassembled WGS sequence"/>
</dbReference>
<dbReference type="OrthoDB" id="1658288at2759"/>
<dbReference type="SUPFAM" id="SSF52540">
    <property type="entry name" value="P-loop containing nucleoside triphosphate hydrolases"/>
    <property type="match status" value="1"/>
</dbReference>
<accession>A0A2H3CUS7</accession>
<organism evidence="1 2">
    <name type="scientific">Armillaria gallica</name>
    <name type="common">Bulbous honey fungus</name>
    <name type="synonym">Armillaria bulbosa</name>
    <dbReference type="NCBI Taxonomy" id="47427"/>
    <lineage>
        <taxon>Eukaryota</taxon>
        <taxon>Fungi</taxon>
        <taxon>Dikarya</taxon>
        <taxon>Basidiomycota</taxon>
        <taxon>Agaricomycotina</taxon>
        <taxon>Agaricomycetes</taxon>
        <taxon>Agaricomycetidae</taxon>
        <taxon>Agaricales</taxon>
        <taxon>Marasmiineae</taxon>
        <taxon>Physalacriaceae</taxon>
        <taxon>Armillaria</taxon>
    </lineage>
</organism>
<sequence length="506" mass="57892">MHVWFFDAASNATLAADFKKLGKAAGIGESVNDVRDFLGRMQEDWLLIFDNADDPKVELSKYIPRCNHGNIIITSRLTEVNQIASSGAHLDFFDLEQSEAVNLLLKHAYQNLDNNNQQLVFDIVNALGCQALAVATAGAYIASNPTCTLSNYLSRFNQKHTELLNYKIKSLDDYQKTVFSAFQLSFDQLSLSTKLFMQICAFFHHTAIPVEVFNRAAAFTGDDLEPEEEKTPAVEELKHFLSLFTHNESWDNSIDELSRLSLIMYNIGSKTLTFHPILHICIQETIINKDRVHHIALLFLARATPDSFTHVDYKFRRLLIAHAEYIYQNNLSTLLIHKCLANIFYDAGLWVKAENIYQKTLIYCEHYFGKYHHNTLRSKNNLGYIYKELGRLEEAEILQKETLKLRKKVLGESHPDTLTSMSNLASTYSELGWLKEAEMLQKETLQLRKKVLEESHPDILTSMSNLASIYRQLGRLEEAEMLEKETLKLRKKVLGESHPDTLTSMG</sequence>
<dbReference type="AlphaFoldDB" id="A0A2H3CUS7"/>
<dbReference type="Gene3D" id="1.25.40.10">
    <property type="entry name" value="Tetratricopeptide repeat domain"/>
    <property type="match status" value="1"/>
</dbReference>
<dbReference type="STRING" id="47427.A0A2H3CUS7"/>
<evidence type="ECO:0000313" key="2">
    <source>
        <dbReference type="Proteomes" id="UP000217790"/>
    </source>
</evidence>
<dbReference type="PANTHER" id="PTHR46082">
    <property type="entry name" value="ATP/GTP-BINDING PROTEIN-RELATED"/>
    <property type="match status" value="1"/>
</dbReference>
<evidence type="ECO:0000313" key="1">
    <source>
        <dbReference type="EMBL" id="PBK86791.1"/>
    </source>
</evidence>
<protein>
    <submittedName>
        <fullName evidence="1">TPR-like protein</fullName>
    </submittedName>
</protein>
<dbReference type="InParanoid" id="A0A2H3CUS7"/>
<dbReference type="Pfam" id="PF13424">
    <property type="entry name" value="TPR_12"/>
    <property type="match status" value="1"/>
</dbReference>
<dbReference type="Gene3D" id="3.40.50.300">
    <property type="entry name" value="P-loop containing nucleotide triphosphate hydrolases"/>
    <property type="match status" value="1"/>
</dbReference>
<dbReference type="InterPro" id="IPR027417">
    <property type="entry name" value="P-loop_NTPase"/>
</dbReference>
<dbReference type="Pfam" id="PF13374">
    <property type="entry name" value="TPR_10"/>
    <property type="match status" value="1"/>
</dbReference>
<proteinExistence type="predicted"/>
<reference evidence="2" key="1">
    <citation type="journal article" date="2017" name="Nat. Ecol. Evol.">
        <title>Genome expansion and lineage-specific genetic innovations in the forest pathogenic fungi Armillaria.</title>
        <authorList>
            <person name="Sipos G."/>
            <person name="Prasanna A.N."/>
            <person name="Walter M.C."/>
            <person name="O'Connor E."/>
            <person name="Balint B."/>
            <person name="Krizsan K."/>
            <person name="Kiss B."/>
            <person name="Hess J."/>
            <person name="Varga T."/>
            <person name="Slot J."/>
            <person name="Riley R."/>
            <person name="Boka B."/>
            <person name="Rigling D."/>
            <person name="Barry K."/>
            <person name="Lee J."/>
            <person name="Mihaltcheva S."/>
            <person name="LaButti K."/>
            <person name="Lipzen A."/>
            <person name="Waldron R."/>
            <person name="Moloney N.M."/>
            <person name="Sperisen C."/>
            <person name="Kredics L."/>
            <person name="Vagvoelgyi C."/>
            <person name="Patrignani A."/>
            <person name="Fitzpatrick D."/>
            <person name="Nagy I."/>
            <person name="Doyle S."/>
            <person name="Anderson J.B."/>
            <person name="Grigoriev I.V."/>
            <person name="Gueldener U."/>
            <person name="Muensterkoetter M."/>
            <person name="Nagy L.G."/>
        </authorList>
    </citation>
    <scope>NUCLEOTIDE SEQUENCE [LARGE SCALE GENOMIC DNA]</scope>
    <source>
        <strain evidence="2">Ar21-2</strain>
    </source>
</reference>
<dbReference type="EMBL" id="KZ293682">
    <property type="protein sequence ID" value="PBK86791.1"/>
    <property type="molecule type" value="Genomic_DNA"/>
</dbReference>
<name>A0A2H3CUS7_ARMGA</name>
<dbReference type="SUPFAM" id="SSF48452">
    <property type="entry name" value="TPR-like"/>
    <property type="match status" value="1"/>
</dbReference>
<dbReference type="InterPro" id="IPR053137">
    <property type="entry name" value="NLR-like"/>
</dbReference>
<dbReference type="PANTHER" id="PTHR46082:SF6">
    <property type="entry name" value="AAA+ ATPASE DOMAIN-CONTAINING PROTEIN-RELATED"/>
    <property type="match status" value="1"/>
</dbReference>
<dbReference type="InterPro" id="IPR011990">
    <property type="entry name" value="TPR-like_helical_dom_sf"/>
</dbReference>
<dbReference type="OMA" id="ESWSMDE"/>
<dbReference type="InterPro" id="IPR019734">
    <property type="entry name" value="TPR_rpt"/>
</dbReference>
<gene>
    <name evidence="1" type="ORF">ARMGADRAFT_479969</name>
</gene>
<dbReference type="SMART" id="SM00028">
    <property type="entry name" value="TPR"/>
    <property type="match status" value="3"/>
</dbReference>
<keyword evidence="2" id="KW-1185">Reference proteome</keyword>
<feature type="non-terminal residue" evidence="1">
    <location>
        <position position="506"/>
    </location>
</feature>